<evidence type="ECO:0000313" key="9">
    <source>
        <dbReference type="Proteomes" id="UP000290985"/>
    </source>
</evidence>
<dbReference type="PANTHER" id="PTHR33992">
    <property type="entry name" value="RIBONUCLEASE P PROTEIN COMPONENT"/>
    <property type="match status" value="1"/>
</dbReference>
<dbReference type="EMBL" id="LR215036">
    <property type="protein sequence ID" value="VEU74646.1"/>
    <property type="molecule type" value="Genomic_DNA"/>
</dbReference>
<protein>
    <recommendedName>
        <fullName evidence="6 7">Ribonuclease P protein component</fullName>
        <shortName evidence="6">RNase P protein</shortName>
        <shortName evidence="6">RNaseP protein</shortName>
        <ecNumber evidence="6 7">3.1.26.5</ecNumber>
    </recommendedName>
    <alternativeName>
        <fullName evidence="6">Protein C5</fullName>
    </alternativeName>
</protein>
<dbReference type="HAMAP" id="MF_00227">
    <property type="entry name" value="RNase_P"/>
    <property type="match status" value="1"/>
</dbReference>
<keyword evidence="4 6" id="KW-0378">Hydrolase</keyword>
<keyword evidence="3 6" id="KW-0255">Endonuclease</keyword>
<dbReference type="OrthoDB" id="9810867at2"/>
<dbReference type="Proteomes" id="UP000290985">
    <property type="component" value="Chromosome"/>
</dbReference>
<dbReference type="RefSeq" id="WP_129725455.1">
    <property type="nucleotide sequence ID" value="NZ_LR215036.1"/>
</dbReference>
<proteinExistence type="inferred from homology"/>
<dbReference type="GO" id="GO:0042781">
    <property type="term" value="F:3'-tRNA processing endoribonuclease activity"/>
    <property type="evidence" value="ECO:0007669"/>
    <property type="project" value="TreeGrafter"/>
</dbReference>
<evidence type="ECO:0000256" key="4">
    <source>
        <dbReference type="ARBA" id="ARBA00022801"/>
    </source>
</evidence>
<dbReference type="SUPFAM" id="SSF54211">
    <property type="entry name" value="Ribosomal protein S5 domain 2-like"/>
    <property type="match status" value="1"/>
</dbReference>
<comment type="similarity">
    <text evidence="6">Belongs to the RnpA family.</text>
</comment>
<keyword evidence="9" id="KW-1185">Reference proteome</keyword>
<dbReference type="InterPro" id="IPR014721">
    <property type="entry name" value="Ribsml_uS5_D2-typ_fold_subgr"/>
</dbReference>
<sequence length="112" mass="13727">MKKENRLKKNWEFNEIIDLKKQFLNKYIIVYYQESDILKVGLTVSKKFAIAVKRNYYKRQLRAILQNIGIQNFNYKFVIIVRKEFLLASFEQKEKAIKELFEKFKNEKIRQI</sequence>
<dbReference type="NCBIfam" id="TIGR00188">
    <property type="entry name" value="rnpA"/>
    <property type="match status" value="1"/>
</dbReference>
<reference evidence="8 9" key="1">
    <citation type="submission" date="2019-01" db="EMBL/GenBank/DDBJ databases">
        <authorList>
            <consortium name="Pathogen Informatics"/>
        </authorList>
    </citation>
    <scope>NUCLEOTIDE SEQUENCE [LARGE SCALE GENOMIC DNA]</scope>
    <source>
        <strain evidence="8 9">NCTC10181</strain>
    </source>
</reference>
<evidence type="ECO:0000256" key="6">
    <source>
        <dbReference type="HAMAP-Rule" id="MF_00227"/>
    </source>
</evidence>
<name>A0A449B238_9BACT</name>
<dbReference type="AlphaFoldDB" id="A0A449B238"/>
<dbReference type="GO" id="GO:0000049">
    <property type="term" value="F:tRNA binding"/>
    <property type="evidence" value="ECO:0007669"/>
    <property type="project" value="UniProtKB-UniRule"/>
</dbReference>
<keyword evidence="5 6" id="KW-0694">RNA-binding</keyword>
<dbReference type="Gene3D" id="3.30.230.10">
    <property type="match status" value="1"/>
</dbReference>
<dbReference type="InterPro" id="IPR000100">
    <property type="entry name" value="RNase_P"/>
</dbReference>
<dbReference type="KEGG" id="mcit:NCTC10181_00503"/>
<evidence type="ECO:0000256" key="3">
    <source>
        <dbReference type="ARBA" id="ARBA00022759"/>
    </source>
</evidence>
<keyword evidence="2 6" id="KW-0540">Nuclease</keyword>
<dbReference type="GO" id="GO:0001682">
    <property type="term" value="P:tRNA 5'-leader removal"/>
    <property type="evidence" value="ECO:0007669"/>
    <property type="project" value="UniProtKB-UniRule"/>
</dbReference>
<gene>
    <name evidence="6 8" type="primary">rnpA</name>
    <name evidence="8" type="ORF">NCTC10181_00503</name>
</gene>
<dbReference type="InterPro" id="IPR020568">
    <property type="entry name" value="Ribosomal_Su5_D2-typ_SF"/>
</dbReference>
<comment type="subunit">
    <text evidence="6">Consists of a catalytic RNA component (M1 or rnpB) and a protein subunit.</text>
</comment>
<dbReference type="PANTHER" id="PTHR33992:SF1">
    <property type="entry name" value="RIBONUCLEASE P PROTEIN COMPONENT"/>
    <property type="match status" value="1"/>
</dbReference>
<keyword evidence="1 6" id="KW-0819">tRNA processing</keyword>
<organism evidence="8 9">
    <name type="scientific">Mycoplasmopsis citelli</name>
    <dbReference type="NCBI Taxonomy" id="171281"/>
    <lineage>
        <taxon>Bacteria</taxon>
        <taxon>Bacillati</taxon>
        <taxon>Mycoplasmatota</taxon>
        <taxon>Mycoplasmoidales</taxon>
        <taxon>Metamycoplasmataceae</taxon>
        <taxon>Mycoplasmopsis</taxon>
    </lineage>
</organism>
<evidence type="ECO:0000256" key="1">
    <source>
        <dbReference type="ARBA" id="ARBA00022694"/>
    </source>
</evidence>
<evidence type="ECO:0000313" key="8">
    <source>
        <dbReference type="EMBL" id="VEU74646.1"/>
    </source>
</evidence>
<dbReference type="GO" id="GO:0004526">
    <property type="term" value="F:ribonuclease P activity"/>
    <property type="evidence" value="ECO:0007669"/>
    <property type="project" value="UniProtKB-UniRule"/>
</dbReference>
<evidence type="ECO:0000256" key="5">
    <source>
        <dbReference type="ARBA" id="ARBA00022884"/>
    </source>
</evidence>
<comment type="function">
    <text evidence="6">RNaseP catalyzes the removal of the 5'-leader sequence from pre-tRNA to produce the mature 5'-terminus. It can also cleave other RNA substrates such as 4.5S RNA. The protein component plays an auxiliary but essential role in vivo by binding to the 5'-leader sequence and broadening the substrate specificity of the ribozyme.</text>
</comment>
<evidence type="ECO:0000256" key="7">
    <source>
        <dbReference type="NCBIfam" id="TIGR00188"/>
    </source>
</evidence>
<dbReference type="Pfam" id="PF00825">
    <property type="entry name" value="Ribonuclease_P"/>
    <property type="match status" value="1"/>
</dbReference>
<dbReference type="GO" id="GO:0030677">
    <property type="term" value="C:ribonuclease P complex"/>
    <property type="evidence" value="ECO:0007669"/>
    <property type="project" value="TreeGrafter"/>
</dbReference>
<accession>A0A449B238</accession>
<dbReference type="EC" id="3.1.26.5" evidence="6 7"/>
<evidence type="ECO:0000256" key="2">
    <source>
        <dbReference type="ARBA" id="ARBA00022722"/>
    </source>
</evidence>
<comment type="catalytic activity">
    <reaction evidence="6">
        <text>Endonucleolytic cleavage of RNA, removing 5'-extranucleotides from tRNA precursor.</text>
        <dbReference type="EC" id="3.1.26.5"/>
    </reaction>
</comment>